<evidence type="ECO:0000313" key="2">
    <source>
        <dbReference type="Proteomes" id="UP001057402"/>
    </source>
</evidence>
<name>A0ACB9RXM7_9MYRT</name>
<sequence length="942" mass="102892">MVSGVEAGDCAVVSRVRPVLKREFGFALLPHSEMSGSLGQTQDDDSGDDSEIMPGIGGLIRNGGKRLKMSSPDSEKAVGDVGGNVAVEGDVSEEEAKSDVVSGEDVASGCGDNEHAKEVLGEKSMVNVVLEGMEDYGVTEEVPGDAFGLMVDKDAKFRGSVSLEHRVVVLALDGAMGNGGNAALKEEEEAMLSTGLVDVPVIVGDVSPHKSVERLARSAPIQEEDEINVEIANGDSGKLALSGTPLKLEIKMYKKIELSRPFVSLKEFLESGLLEGYHVTYCRGLKGTRQKEKSLEGVIKGNGILCFCDKCKPVNNVVVPTVFELHAGSPNKRPPEYIYLDSGRTLRDVMNAVKNSSANTIEQAVRAVIGSDVLNSCSVCLSCRGRMTNVDSRGTKLLCSKCLDLKDTVNSHLKVMESSNRMPEHVELGATVTSHTKTAESTSPIEARPILKTLTKTAEITLPIKLGAVVKPFFQTAESTLPIVEKTEATYSCGPAKSRTTRSKIQGKLTRKDMSLHKHVFEEDVLPDGTEVAYFSRGQKMLVGYKKGSGIVCSCCDSEVSPSQFEAHAGWASRRKPYLHIYTSNGVSLHELSMNLNKRRKFSNSENDDVCSGCMNGGDLLCCDTCPKAHNSAGKNAGADPVKQVTKRCIRVIPTPEVEVGGCALCRGHGFSRSGFGPQTVIICDQCEKEFHVSCLRDQGMADLKELPEGDWFCGMDCDRINCTLKRLVAHGEEKLPDYLVDVLRKKRIEKDYRSSSDVEIRWRILNNKMDSSNESRQLLSHSIKIFHDRFAPIADTSAKRDLIPAMVYGKSYKGQEFSSMFCVILIVNHAVVSAGLLRMFSKKVAELPLVATVTDCQGQGYFQSLFRCIEGLLCRLDIKDLVLPAAEEAKSIWINRFGFGKIEEEEVMELRRNYPLMIFQGTTVLKKAVPAVSELSREVKP</sequence>
<reference evidence="2" key="1">
    <citation type="journal article" date="2023" name="Front. Plant Sci.">
        <title>Chromosomal-level genome assembly of Melastoma candidum provides insights into trichome evolution.</title>
        <authorList>
            <person name="Zhong Y."/>
            <person name="Wu W."/>
            <person name="Sun C."/>
            <person name="Zou P."/>
            <person name="Liu Y."/>
            <person name="Dai S."/>
            <person name="Zhou R."/>
        </authorList>
    </citation>
    <scope>NUCLEOTIDE SEQUENCE [LARGE SCALE GENOMIC DNA]</scope>
</reference>
<comment type="caution">
    <text evidence="1">The sequence shown here is derived from an EMBL/GenBank/DDBJ whole genome shotgun (WGS) entry which is preliminary data.</text>
</comment>
<dbReference type="Proteomes" id="UP001057402">
    <property type="component" value="Chromosome 3"/>
</dbReference>
<evidence type="ECO:0000313" key="1">
    <source>
        <dbReference type="EMBL" id="KAI4383773.1"/>
    </source>
</evidence>
<proteinExistence type="predicted"/>
<dbReference type="EMBL" id="CM042882">
    <property type="protein sequence ID" value="KAI4383773.1"/>
    <property type="molecule type" value="Genomic_DNA"/>
</dbReference>
<gene>
    <name evidence="1" type="ORF">MLD38_009573</name>
</gene>
<organism evidence="1 2">
    <name type="scientific">Melastoma candidum</name>
    <dbReference type="NCBI Taxonomy" id="119954"/>
    <lineage>
        <taxon>Eukaryota</taxon>
        <taxon>Viridiplantae</taxon>
        <taxon>Streptophyta</taxon>
        <taxon>Embryophyta</taxon>
        <taxon>Tracheophyta</taxon>
        <taxon>Spermatophyta</taxon>
        <taxon>Magnoliopsida</taxon>
        <taxon>eudicotyledons</taxon>
        <taxon>Gunneridae</taxon>
        <taxon>Pentapetalae</taxon>
        <taxon>rosids</taxon>
        <taxon>malvids</taxon>
        <taxon>Myrtales</taxon>
        <taxon>Melastomataceae</taxon>
        <taxon>Melastomatoideae</taxon>
        <taxon>Melastomateae</taxon>
        <taxon>Melastoma</taxon>
    </lineage>
</organism>
<keyword evidence="2" id="KW-1185">Reference proteome</keyword>
<accession>A0ACB9RXM7</accession>
<protein>
    <submittedName>
        <fullName evidence="1">Uncharacterized protein</fullName>
    </submittedName>
</protein>